<evidence type="ECO:0000259" key="3">
    <source>
        <dbReference type="Pfam" id="PF07000"/>
    </source>
</evidence>
<feature type="region of interest" description="Disordered" evidence="2">
    <location>
        <begin position="299"/>
        <end position="327"/>
    </location>
</feature>
<evidence type="ECO:0000259" key="4">
    <source>
        <dbReference type="Pfam" id="PF18474"/>
    </source>
</evidence>
<sequence>MSTAARLKELLVLGHDLLRRTEELGIKSEPHLPDRFTGSVQTKSGPLSKDEVAGLLGTEPGPQNNEEVRRFLETEPGTGCNEAVPGPPETEPGPQKQHEVPNPLVTEPGTPCKDQMPSPPVPKLVARGRPSGLAMLRSKIEAEMRFLMRVQGGQCRESHVRSSNLTQLRALLQAAEAHGSVTAVLKTFRYRDELEQPRVLLVDVVAEGGRAWVKAVGRKADSLLAAWAGRCPHGVRCVSEQAHLFLRAAQHNPLHFHAPRVVFSFYGGVPSPVACRLQEMGVTVRGDILPGVTDPLSGAIGGEDEECGGDSDSDDEGEGGDSWAPWGDARAGARLATASPPSSPVWTQPPAGGVGGGGGCCCSRVNLDVTTMLTLVSALSHGGSHFAFKEQVLAEQAAEERTDPVLPALVRFLRDKRLVACDSAARDFSSILDTLGGPRERARARALMGRVAVVADGPSARALGLAVRGRVTPRSVAVFGTGDELRAVTATANAGLVRAAAQQGVAFAVFLHRPRALTEGKEHDAARLPSPRRRDDGREEQEAEEELWREFTAGKVGQQQD</sequence>
<evidence type="ECO:0000256" key="2">
    <source>
        <dbReference type="SAM" id="MobiDB-lite"/>
    </source>
</evidence>
<evidence type="ECO:0000313" key="6">
    <source>
        <dbReference type="RefSeq" id="XP_032812531.1"/>
    </source>
</evidence>
<dbReference type="PANTHER" id="PTHR13379">
    <property type="entry name" value="UNCHARACTERIZED DUF1308"/>
    <property type="match status" value="1"/>
</dbReference>
<organism evidence="5 6">
    <name type="scientific">Petromyzon marinus</name>
    <name type="common">Sea lamprey</name>
    <dbReference type="NCBI Taxonomy" id="7757"/>
    <lineage>
        <taxon>Eukaryota</taxon>
        <taxon>Metazoa</taxon>
        <taxon>Chordata</taxon>
        <taxon>Craniata</taxon>
        <taxon>Vertebrata</taxon>
        <taxon>Cyclostomata</taxon>
        <taxon>Hyperoartia</taxon>
        <taxon>Petromyzontiformes</taxon>
        <taxon>Petromyzontidae</taxon>
        <taxon>Petromyzon</taxon>
    </lineage>
</organism>
<dbReference type="AlphaFoldDB" id="A0AAJ7T6Z7"/>
<dbReference type="InterPro" id="IPR010733">
    <property type="entry name" value="DUF1308"/>
</dbReference>
<dbReference type="Pfam" id="PF18474">
    <property type="entry name" value="DUF5614"/>
    <property type="match status" value="1"/>
</dbReference>
<evidence type="ECO:0000256" key="1">
    <source>
        <dbReference type="ARBA" id="ARBA00006588"/>
    </source>
</evidence>
<gene>
    <name evidence="6" type="primary">C18H7orf25</name>
</gene>
<accession>A0AAJ7T6Z7</accession>
<feature type="domain" description="DUF5614" evidence="4">
    <location>
        <begin position="131"/>
        <end position="316"/>
    </location>
</feature>
<dbReference type="CTD" id="483243"/>
<feature type="compositionally biased region" description="Basic and acidic residues" evidence="2">
    <location>
        <begin position="520"/>
        <end position="537"/>
    </location>
</feature>
<reference evidence="6" key="1">
    <citation type="submission" date="2025-08" db="UniProtKB">
        <authorList>
            <consortium name="RefSeq"/>
        </authorList>
    </citation>
    <scope>IDENTIFICATION</scope>
    <source>
        <tissue evidence="6">Sperm</tissue>
    </source>
</reference>
<dbReference type="Pfam" id="PF07000">
    <property type="entry name" value="DUF1308"/>
    <property type="match status" value="1"/>
</dbReference>
<proteinExistence type="inferred from homology"/>
<evidence type="ECO:0000313" key="5">
    <source>
        <dbReference type="Proteomes" id="UP001318040"/>
    </source>
</evidence>
<dbReference type="Proteomes" id="UP001318040">
    <property type="component" value="Chromosome 18"/>
</dbReference>
<dbReference type="InterPro" id="IPR041076">
    <property type="entry name" value="DUF5614"/>
</dbReference>
<dbReference type="KEGG" id="pmrn:116943622"/>
<keyword evidence="5" id="KW-1185">Reference proteome</keyword>
<feature type="region of interest" description="Disordered" evidence="2">
    <location>
        <begin position="29"/>
        <end position="123"/>
    </location>
</feature>
<feature type="domain" description="DUF1308" evidence="3">
    <location>
        <begin position="365"/>
        <end position="525"/>
    </location>
</feature>
<comment type="similarity">
    <text evidence="1">Belongs to the UPF0415 family.</text>
</comment>
<dbReference type="PANTHER" id="PTHR13379:SF0">
    <property type="entry name" value="UPF0415 PROTEIN C7ORF25"/>
    <property type="match status" value="1"/>
</dbReference>
<dbReference type="RefSeq" id="XP_032812531.1">
    <property type="nucleotide sequence ID" value="XM_032956640.1"/>
</dbReference>
<feature type="compositionally biased region" description="Acidic residues" evidence="2">
    <location>
        <begin position="538"/>
        <end position="547"/>
    </location>
</feature>
<name>A0AAJ7T6Z7_PETMA</name>
<protein>
    <submittedName>
        <fullName evidence="6">UPF0415 protein C7orf25 homolog</fullName>
    </submittedName>
</protein>
<feature type="region of interest" description="Disordered" evidence="2">
    <location>
        <begin position="520"/>
        <end position="561"/>
    </location>
</feature>
<feature type="compositionally biased region" description="Acidic residues" evidence="2">
    <location>
        <begin position="302"/>
        <end position="319"/>
    </location>
</feature>